<evidence type="ECO:0000256" key="3">
    <source>
        <dbReference type="ARBA" id="ARBA00022679"/>
    </source>
</evidence>
<evidence type="ECO:0000256" key="1">
    <source>
        <dbReference type="ARBA" id="ARBA00001946"/>
    </source>
</evidence>
<evidence type="ECO:0000313" key="9">
    <source>
        <dbReference type="EMBL" id="HGE98560.1"/>
    </source>
</evidence>
<dbReference type="CDD" id="cd00685">
    <property type="entry name" value="Trans_IPPS_HT"/>
    <property type="match status" value="1"/>
</dbReference>
<keyword evidence="8" id="KW-1133">Transmembrane helix</keyword>
<dbReference type="SFLD" id="SFLDG01017">
    <property type="entry name" value="Polyprenyl_Transferase_Like"/>
    <property type="match status" value="1"/>
</dbReference>
<gene>
    <name evidence="9" type="ORF">ENX07_00595</name>
</gene>
<keyword evidence="4" id="KW-0479">Metal-binding</keyword>
<keyword evidence="5" id="KW-0460">Magnesium</keyword>
<proteinExistence type="inferred from homology"/>
<dbReference type="PROSITE" id="PS00444">
    <property type="entry name" value="POLYPRENYL_SYNTHASE_2"/>
    <property type="match status" value="1"/>
</dbReference>
<dbReference type="AlphaFoldDB" id="A0A7C3Z0U3"/>
<dbReference type="InterPro" id="IPR000092">
    <property type="entry name" value="Polyprenyl_synt"/>
</dbReference>
<evidence type="ECO:0000256" key="4">
    <source>
        <dbReference type="ARBA" id="ARBA00022723"/>
    </source>
</evidence>
<dbReference type="PROSITE" id="PS00723">
    <property type="entry name" value="POLYPRENYL_SYNTHASE_1"/>
    <property type="match status" value="1"/>
</dbReference>
<comment type="caution">
    <text evidence="9">The sequence shown here is derived from an EMBL/GenBank/DDBJ whole genome shotgun (WGS) entry which is preliminary data.</text>
</comment>
<dbReference type="InterPro" id="IPR008949">
    <property type="entry name" value="Isoprenoid_synthase_dom_sf"/>
</dbReference>
<dbReference type="Pfam" id="PF00348">
    <property type="entry name" value="polyprenyl_synt"/>
    <property type="match status" value="1"/>
</dbReference>
<sequence length="264" mass="29947">MKRTEEISKMVDSYLRLILKKIQPSPEVLKEGIRYALFPGGKRLRPILCLSSYFASGGRREEEVLPFACALEMIHSFSLIHDDLPAIDNDAMRRGKPTLHRVFGEGMAILIGDALLTLAFETLFEVIRKKRRECFMRAYEEILFASEEMVRGQIEELASRQRTLADYLKIIEKKTGSLFTSSLSVGAILASLEEKKLLLLKKAAHAFGIAFQLSDDICDNNGAVSLCGRKKTEDMRKRYQKKAFLYLARLGKSFSPLGEFLRSL</sequence>
<dbReference type="PANTHER" id="PTHR43281:SF1">
    <property type="entry name" value="FARNESYL DIPHOSPHATE SYNTHASE"/>
    <property type="match status" value="1"/>
</dbReference>
<dbReference type="GO" id="GO:0004659">
    <property type="term" value="F:prenyltransferase activity"/>
    <property type="evidence" value="ECO:0007669"/>
    <property type="project" value="InterPro"/>
</dbReference>
<name>A0A7C3Z0U3_UNCW3</name>
<feature type="transmembrane region" description="Helical" evidence="8">
    <location>
        <begin position="102"/>
        <end position="124"/>
    </location>
</feature>
<dbReference type="GO" id="GO:0046872">
    <property type="term" value="F:metal ion binding"/>
    <property type="evidence" value="ECO:0007669"/>
    <property type="project" value="UniProtKB-KW"/>
</dbReference>
<evidence type="ECO:0000256" key="2">
    <source>
        <dbReference type="ARBA" id="ARBA00006706"/>
    </source>
</evidence>
<dbReference type="GO" id="GO:0008299">
    <property type="term" value="P:isoprenoid biosynthetic process"/>
    <property type="evidence" value="ECO:0007669"/>
    <property type="project" value="UniProtKB-KW"/>
</dbReference>
<keyword evidence="8" id="KW-0472">Membrane</keyword>
<dbReference type="SUPFAM" id="SSF48576">
    <property type="entry name" value="Terpenoid synthases"/>
    <property type="match status" value="1"/>
</dbReference>
<keyword evidence="8" id="KW-0812">Transmembrane</keyword>
<comment type="cofactor">
    <cofactor evidence="1">
        <name>Mg(2+)</name>
        <dbReference type="ChEBI" id="CHEBI:18420"/>
    </cofactor>
</comment>
<keyword evidence="6" id="KW-0414">Isoprene biosynthesis</keyword>
<protein>
    <submittedName>
        <fullName evidence="9">Polyprenyl synthetase family protein</fullName>
    </submittedName>
</protein>
<dbReference type="Gene3D" id="1.10.600.10">
    <property type="entry name" value="Farnesyl Diphosphate Synthase"/>
    <property type="match status" value="1"/>
</dbReference>
<keyword evidence="3 7" id="KW-0808">Transferase</keyword>
<accession>A0A7C3Z0U3</accession>
<reference evidence="9" key="1">
    <citation type="journal article" date="2020" name="mSystems">
        <title>Genome- and Community-Level Interaction Insights into Carbon Utilization and Element Cycling Functions of Hydrothermarchaeota in Hydrothermal Sediment.</title>
        <authorList>
            <person name="Zhou Z."/>
            <person name="Liu Y."/>
            <person name="Xu W."/>
            <person name="Pan J."/>
            <person name="Luo Z.H."/>
            <person name="Li M."/>
        </authorList>
    </citation>
    <scope>NUCLEOTIDE SEQUENCE [LARGE SCALE GENOMIC DNA]</scope>
    <source>
        <strain evidence="9">SpSt-906</strain>
    </source>
</reference>
<organism evidence="9">
    <name type="scientific">candidate division WOR-3 bacterium</name>
    <dbReference type="NCBI Taxonomy" id="2052148"/>
    <lineage>
        <taxon>Bacteria</taxon>
        <taxon>Bacteria division WOR-3</taxon>
    </lineage>
</organism>
<dbReference type="InterPro" id="IPR033749">
    <property type="entry name" value="Polyprenyl_synt_CS"/>
</dbReference>
<dbReference type="EMBL" id="DTMQ01000008">
    <property type="protein sequence ID" value="HGE98560.1"/>
    <property type="molecule type" value="Genomic_DNA"/>
</dbReference>
<evidence type="ECO:0000256" key="5">
    <source>
        <dbReference type="ARBA" id="ARBA00022842"/>
    </source>
</evidence>
<dbReference type="PANTHER" id="PTHR43281">
    <property type="entry name" value="FARNESYL DIPHOSPHATE SYNTHASE"/>
    <property type="match status" value="1"/>
</dbReference>
<evidence type="ECO:0000256" key="7">
    <source>
        <dbReference type="RuleBase" id="RU004466"/>
    </source>
</evidence>
<evidence type="ECO:0000256" key="6">
    <source>
        <dbReference type="ARBA" id="ARBA00023229"/>
    </source>
</evidence>
<evidence type="ECO:0000256" key="8">
    <source>
        <dbReference type="SAM" id="Phobius"/>
    </source>
</evidence>
<dbReference type="SFLD" id="SFLDS00005">
    <property type="entry name" value="Isoprenoid_Synthase_Type_I"/>
    <property type="match status" value="1"/>
</dbReference>
<comment type="similarity">
    <text evidence="2 7">Belongs to the FPP/GGPP synthase family.</text>
</comment>